<dbReference type="Proteomes" id="UP000818029">
    <property type="component" value="Chromosome A10"/>
</dbReference>
<feature type="compositionally biased region" description="Basic residues" evidence="1">
    <location>
        <begin position="9"/>
        <end position="19"/>
    </location>
</feature>
<name>A0A1U8PMI4_GOSHI</name>
<keyword evidence="3" id="KW-1185">Reference proteome</keyword>
<feature type="region of interest" description="Disordered" evidence="1">
    <location>
        <begin position="1"/>
        <end position="56"/>
    </location>
</feature>
<dbReference type="AlphaFoldDB" id="A0A1U8PMI4"/>
<dbReference type="PANTHER" id="PTHR34482">
    <property type="entry name" value="DNA DAMAGE-INDUCIBLE PROTEIN 1-LIKE"/>
    <property type="match status" value="1"/>
</dbReference>
<evidence type="ECO:0000256" key="1">
    <source>
        <dbReference type="SAM" id="MobiDB-lite"/>
    </source>
</evidence>
<accession>A0A1U8PMI4</accession>
<feature type="compositionally biased region" description="Basic and acidic residues" evidence="1">
    <location>
        <begin position="182"/>
        <end position="196"/>
    </location>
</feature>
<protein>
    <recommendedName>
        <fullName evidence="2">Retrotransposon gag domain-containing protein</fullName>
    </recommendedName>
</protein>
<organism evidence="3 4">
    <name type="scientific">Gossypium hirsutum</name>
    <name type="common">Upland cotton</name>
    <name type="synonym">Gossypium mexicanum</name>
    <dbReference type="NCBI Taxonomy" id="3635"/>
    <lineage>
        <taxon>Eukaryota</taxon>
        <taxon>Viridiplantae</taxon>
        <taxon>Streptophyta</taxon>
        <taxon>Embryophyta</taxon>
        <taxon>Tracheophyta</taxon>
        <taxon>Spermatophyta</taxon>
        <taxon>Magnoliopsida</taxon>
        <taxon>eudicotyledons</taxon>
        <taxon>Gunneridae</taxon>
        <taxon>Pentapetalae</taxon>
        <taxon>rosids</taxon>
        <taxon>malvids</taxon>
        <taxon>Malvales</taxon>
        <taxon>Malvaceae</taxon>
        <taxon>Malvoideae</taxon>
        <taxon>Gossypium</taxon>
    </lineage>
</organism>
<feature type="compositionally biased region" description="Polar residues" evidence="1">
    <location>
        <begin position="30"/>
        <end position="52"/>
    </location>
</feature>
<dbReference type="KEGG" id="ghi:107960555"/>
<evidence type="ECO:0000259" key="2">
    <source>
        <dbReference type="Pfam" id="PF03732"/>
    </source>
</evidence>
<feature type="compositionally biased region" description="Low complexity" evidence="1">
    <location>
        <begin position="20"/>
        <end position="29"/>
    </location>
</feature>
<gene>
    <name evidence="4" type="primary">LOC107960555</name>
</gene>
<evidence type="ECO:0000313" key="3">
    <source>
        <dbReference type="Proteomes" id="UP000818029"/>
    </source>
</evidence>
<reference evidence="3" key="1">
    <citation type="journal article" date="2020" name="Nat. Genet.">
        <title>Genomic diversifications of five Gossypium allopolyploid species and their impact on cotton improvement.</title>
        <authorList>
            <person name="Chen Z.J."/>
            <person name="Sreedasyam A."/>
            <person name="Ando A."/>
            <person name="Song Q."/>
            <person name="De Santiago L.M."/>
            <person name="Hulse-Kemp A.M."/>
            <person name="Ding M."/>
            <person name="Ye W."/>
            <person name="Kirkbride R.C."/>
            <person name="Jenkins J."/>
            <person name="Plott C."/>
            <person name="Lovell J."/>
            <person name="Lin Y.M."/>
            <person name="Vaughn R."/>
            <person name="Liu B."/>
            <person name="Simpson S."/>
            <person name="Scheffler B.E."/>
            <person name="Wen L."/>
            <person name="Saski C.A."/>
            <person name="Grover C.E."/>
            <person name="Hu G."/>
            <person name="Conover J.L."/>
            <person name="Carlson J.W."/>
            <person name="Shu S."/>
            <person name="Boston L.B."/>
            <person name="Williams M."/>
            <person name="Peterson D.G."/>
            <person name="McGee K."/>
            <person name="Jones D.C."/>
            <person name="Wendel J.F."/>
            <person name="Stelly D.M."/>
            <person name="Grimwood J."/>
            <person name="Schmutz J."/>
        </authorList>
    </citation>
    <scope>NUCLEOTIDE SEQUENCE [LARGE SCALE GENOMIC DNA]</scope>
    <source>
        <strain evidence="3">cv. TM-1</strain>
    </source>
</reference>
<feature type="domain" description="Retrotransposon gag" evidence="2">
    <location>
        <begin position="96"/>
        <end position="163"/>
    </location>
</feature>
<proteinExistence type="predicted"/>
<dbReference type="PaxDb" id="3635-A0A1U8PMI4"/>
<sequence>MSASGTRGRGTRGRGRGRRGAQAGSSSSGNLPNLDTSETPISPMTETGSGSHTHAVGDDALSVAGVTPNVAEYWMEATDRIMDDLDFTAEQKLKRVVALLRDEAYQWWLTVKEDTQLGRLTWDFFKTAFQAKYVAANYTDARRQEFFNLTQGDRLVAEYEREYDFFALVEKAKIAEKVKCTERQNRDRGKSKRDLEPLSSGMRPKKKAKSNEPVRVGPPVAPTTVALCGHCGRRHPGVC</sequence>
<evidence type="ECO:0000313" key="4">
    <source>
        <dbReference type="RefSeq" id="XP_016752377.1"/>
    </source>
</evidence>
<feature type="region of interest" description="Disordered" evidence="1">
    <location>
        <begin position="182"/>
        <end position="219"/>
    </location>
</feature>
<dbReference type="Pfam" id="PF03732">
    <property type="entry name" value="Retrotrans_gag"/>
    <property type="match status" value="1"/>
</dbReference>
<dbReference type="OrthoDB" id="2272416at2759"/>
<dbReference type="GeneID" id="107960555"/>
<reference evidence="4" key="2">
    <citation type="submission" date="2025-08" db="UniProtKB">
        <authorList>
            <consortium name="RefSeq"/>
        </authorList>
    </citation>
    <scope>IDENTIFICATION</scope>
</reference>
<dbReference type="RefSeq" id="XP_016752377.1">
    <property type="nucleotide sequence ID" value="XM_016896888.1"/>
</dbReference>
<dbReference type="PANTHER" id="PTHR34482:SF36">
    <property type="entry name" value="RETROTRANSPOSON GAG DOMAIN-CONTAINING PROTEIN"/>
    <property type="match status" value="1"/>
</dbReference>
<dbReference type="InterPro" id="IPR005162">
    <property type="entry name" value="Retrotrans_gag_dom"/>
</dbReference>